<feature type="region of interest" description="Disordered" evidence="1">
    <location>
        <begin position="1"/>
        <end position="26"/>
    </location>
</feature>
<dbReference type="EMBL" id="JWZT01004760">
    <property type="protein sequence ID" value="KII63212.1"/>
    <property type="molecule type" value="Genomic_DNA"/>
</dbReference>
<dbReference type="Pfam" id="PF13358">
    <property type="entry name" value="DDE_3"/>
    <property type="match status" value="1"/>
</dbReference>
<feature type="domain" description="Tc1-like transposase DDE" evidence="2">
    <location>
        <begin position="169"/>
        <end position="292"/>
    </location>
</feature>
<keyword evidence="4" id="KW-1185">Reference proteome</keyword>
<dbReference type="OrthoDB" id="3203937at2759"/>
<dbReference type="SUPFAM" id="SSF53098">
    <property type="entry name" value="Ribonuclease H-like"/>
    <property type="match status" value="1"/>
</dbReference>
<dbReference type="NCBIfam" id="NF033545">
    <property type="entry name" value="transpos_IS630"/>
    <property type="match status" value="1"/>
</dbReference>
<reference evidence="3 4" key="1">
    <citation type="journal article" date="2014" name="Genome Biol. Evol.">
        <title>The genome of the myxosporean Thelohanellus kitauei shows adaptations to nutrient acquisition within its fish host.</title>
        <authorList>
            <person name="Yang Y."/>
            <person name="Xiong J."/>
            <person name="Zhou Z."/>
            <person name="Huo F."/>
            <person name="Miao W."/>
            <person name="Ran C."/>
            <person name="Liu Y."/>
            <person name="Zhang J."/>
            <person name="Feng J."/>
            <person name="Wang M."/>
            <person name="Wang M."/>
            <person name="Wang L."/>
            <person name="Yao B."/>
        </authorList>
    </citation>
    <scope>NUCLEOTIDE SEQUENCE [LARGE SCALE GENOMIC DNA]</scope>
    <source>
        <strain evidence="3">Wuqing</strain>
    </source>
</reference>
<sequence length="294" mass="33413">MNSENRSNVEESAADENTIINNRKERTLMNPEKLEIMKSMIRRGANTREIAVDLNISQASARRYKRKIEEGQNLIILPKSKTINRQKEELSTIVTQAVVNDNSITLGGVQTRLAEQGISRSVSTICRILKEESFSRKRLQKIPVERNSISNMDLRQNYCRMLSNLSDDRLIYNDETGINLHTSPKFGYAPITLILRVCKLANRGINISLLVAISLSGVVHSKIFDGSVDGERFKEFLMELSQINANLSKVYIMDNARIHRSSVVSAFVQNSNIRIEFLPPYSPQLNPIEEYFPP</sequence>
<dbReference type="InterPro" id="IPR012337">
    <property type="entry name" value="RNaseH-like_sf"/>
</dbReference>
<dbReference type="InterPro" id="IPR047655">
    <property type="entry name" value="Transpos_IS630-like"/>
</dbReference>
<evidence type="ECO:0000259" key="2">
    <source>
        <dbReference type="Pfam" id="PF13358"/>
    </source>
</evidence>
<dbReference type="InterPro" id="IPR036397">
    <property type="entry name" value="RNaseH_sf"/>
</dbReference>
<dbReference type="GO" id="GO:0003676">
    <property type="term" value="F:nucleic acid binding"/>
    <property type="evidence" value="ECO:0007669"/>
    <property type="project" value="InterPro"/>
</dbReference>
<dbReference type="Gene3D" id="3.30.420.10">
    <property type="entry name" value="Ribonuclease H-like superfamily/Ribonuclease H"/>
    <property type="match status" value="1"/>
</dbReference>
<dbReference type="SUPFAM" id="SSF46689">
    <property type="entry name" value="Homeodomain-like"/>
    <property type="match status" value="1"/>
</dbReference>
<evidence type="ECO:0000313" key="3">
    <source>
        <dbReference type="EMBL" id="KII63212.1"/>
    </source>
</evidence>
<accession>A0A0C2J2A2</accession>
<name>A0A0C2J2A2_THEKT</name>
<dbReference type="AlphaFoldDB" id="A0A0C2J2A2"/>
<evidence type="ECO:0000256" key="1">
    <source>
        <dbReference type="SAM" id="MobiDB-lite"/>
    </source>
</evidence>
<protein>
    <recommendedName>
        <fullName evidence="2">Tc1-like transposase DDE domain-containing protein</fullName>
    </recommendedName>
</protein>
<comment type="caution">
    <text evidence="3">The sequence shown here is derived from an EMBL/GenBank/DDBJ whole genome shotgun (WGS) entry which is preliminary data.</text>
</comment>
<evidence type="ECO:0000313" key="4">
    <source>
        <dbReference type="Proteomes" id="UP000031668"/>
    </source>
</evidence>
<organism evidence="3 4">
    <name type="scientific">Thelohanellus kitauei</name>
    <name type="common">Myxosporean</name>
    <dbReference type="NCBI Taxonomy" id="669202"/>
    <lineage>
        <taxon>Eukaryota</taxon>
        <taxon>Metazoa</taxon>
        <taxon>Cnidaria</taxon>
        <taxon>Myxozoa</taxon>
        <taxon>Myxosporea</taxon>
        <taxon>Bivalvulida</taxon>
        <taxon>Platysporina</taxon>
        <taxon>Myxobolidae</taxon>
        <taxon>Thelohanellus</taxon>
    </lineage>
</organism>
<dbReference type="PANTHER" id="PTHR46564:SF1">
    <property type="entry name" value="TRANSPOSASE"/>
    <property type="match status" value="1"/>
</dbReference>
<dbReference type="InterPro" id="IPR038717">
    <property type="entry name" value="Tc1-like_DDE_dom"/>
</dbReference>
<dbReference type="InterPro" id="IPR009057">
    <property type="entry name" value="Homeodomain-like_sf"/>
</dbReference>
<dbReference type="Proteomes" id="UP000031668">
    <property type="component" value="Unassembled WGS sequence"/>
</dbReference>
<dbReference type="PANTHER" id="PTHR46564">
    <property type="entry name" value="TRANSPOSASE"/>
    <property type="match status" value="1"/>
</dbReference>
<gene>
    <name evidence="3" type="ORF">RF11_07893</name>
</gene>
<proteinExistence type="predicted"/>